<reference evidence="4" key="2">
    <citation type="journal article" date="2021" name="PeerJ">
        <title>Extensive microbial diversity within the chicken gut microbiome revealed by metagenomics and culture.</title>
        <authorList>
            <person name="Gilroy R."/>
            <person name="Ravi A."/>
            <person name="Getino M."/>
            <person name="Pursley I."/>
            <person name="Horton D.L."/>
            <person name="Alikhan N.F."/>
            <person name="Baker D."/>
            <person name="Gharbi K."/>
            <person name="Hall N."/>
            <person name="Watson M."/>
            <person name="Adriaenssens E.M."/>
            <person name="Foster-Nyarko E."/>
            <person name="Jarju S."/>
            <person name="Secka A."/>
            <person name="Antonio M."/>
            <person name="Oren A."/>
            <person name="Chaudhuri R.R."/>
            <person name="La Ragione R."/>
            <person name="Hildebrand F."/>
            <person name="Pallen M.J."/>
        </authorList>
    </citation>
    <scope>NUCLEOTIDE SEQUENCE</scope>
    <source>
        <strain evidence="4">B3-4054</strain>
    </source>
</reference>
<evidence type="ECO:0000256" key="2">
    <source>
        <dbReference type="ARBA" id="ARBA00023315"/>
    </source>
</evidence>
<evidence type="ECO:0000256" key="1">
    <source>
        <dbReference type="ARBA" id="ARBA00022679"/>
    </source>
</evidence>
<dbReference type="CDD" id="cd04301">
    <property type="entry name" value="NAT_SF"/>
    <property type="match status" value="1"/>
</dbReference>
<dbReference type="AlphaFoldDB" id="A0A9D9HE12"/>
<evidence type="ECO:0000313" key="4">
    <source>
        <dbReference type="EMBL" id="MBO8450750.1"/>
    </source>
</evidence>
<dbReference type="GO" id="GO:0016747">
    <property type="term" value="F:acyltransferase activity, transferring groups other than amino-acyl groups"/>
    <property type="evidence" value="ECO:0007669"/>
    <property type="project" value="InterPro"/>
</dbReference>
<dbReference type="PANTHER" id="PTHR43420:SF12">
    <property type="entry name" value="N-ACETYLTRANSFERASE DOMAIN-CONTAINING PROTEIN"/>
    <property type="match status" value="1"/>
</dbReference>
<gene>
    <name evidence="4" type="ORF">IAA96_06560</name>
</gene>
<evidence type="ECO:0000313" key="5">
    <source>
        <dbReference type="Proteomes" id="UP000823616"/>
    </source>
</evidence>
<keyword evidence="2" id="KW-0012">Acyltransferase</keyword>
<dbReference type="SUPFAM" id="SSF55729">
    <property type="entry name" value="Acyl-CoA N-acyltransferases (Nat)"/>
    <property type="match status" value="1"/>
</dbReference>
<proteinExistence type="predicted"/>
<dbReference type="InterPro" id="IPR050680">
    <property type="entry name" value="YpeA/RimI_acetyltransf"/>
</dbReference>
<name>A0A9D9HE12_9SPIR</name>
<dbReference type="Proteomes" id="UP000823616">
    <property type="component" value="Unassembled WGS sequence"/>
</dbReference>
<comment type="caution">
    <text evidence="4">The sequence shown here is derived from an EMBL/GenBank/DDBJ whole genome shotgun (WGS) entry which is preliminary data.</text>
</comment>
<dbReference type="Gene3D" id="3.40.630.30">
    <property type="match status" value="1"/>
</dbReference>
<dbReference type="PROSITE" id="PS51186">
    <property type="entry name" value="GNAT"/>
    <property type="match status" value="1"/>
</dbReference>
<dbReference type="InterPro" id="IPR016181">
    <property type="entry name" value="Acyl_CoA_acyltransferase"/>
</dbReference>
<sequence length="150" mass="17476">MTEIKELTLCNLPEIKALFVSVFTRPPWNDDWSDAAQLDAYLRDIMHARTPLAFGLYDGGQLAGISLGNIRHWWSGTEYYIEDFCIKTELQRRGLGSRFLGLIEDEIRKRGVSQLFLITQRNVPAYGFYKKHGFTELEQHVSFFKELNRK</sequence>
<protein>
    <submittedName>
        <fullName evidence="4">GNAT family N-acetyltransferase</fullName>
    </submittedName>
</protein>
<evidence type="ECO:0000259" key="3">
    <source>
        <dbReference type="PROSITE" id="PS51186"/>
    </source>
</evidence>
<dbReference type="EMBL" id="JADIMS010000121">
    <property type="protein sequence ID" value="MBO8450750.1"/>
    <property type="molecule type" value="Genomic_DNA"/>
</dbReference>
<reference evidence="4" key="1">
    <citation type="submission" date="2020-10" db="EMBL/GenBank/DDBJ databases">
        <authorList>
            <person name="Gilroy R."/>
        </authorList>
    </citation>
    <scope>NUCLEOTIDE SEQUENCE</scope>
    <source>
        <strain evidence="4">B3-4054</strain>
    </source>
</reference>
<feature type="domain" description="N-acetyltransferase" evidence="3">
    <location>
        <begin position="2"/>
        <end position="150"/>
    </location>
</feature>
<organism evidence="4 5">
    <name type="scientific">Candidatus Avitreponema avistercoris</name>
    <dbReference type="NCBI Taxonomy" id="2840705"/>
    <lineage>
        <taxon>Bacteria</taxon>
        <taxon>Pseudomonadati</taxon>
        <taxon>Spirochaetota</taxon>
        <taxon>Spirochaetia</taxon>
        <taxon>Spirochaetales</taxon>
        <taxon>Candidatus Avitreponema</taxon>
    </lineage>
</organism>
<dbReference type="Pfam" id="PF00583">
    <property type="entry name" value="Acetyltransf_1"/>
    <property type="match status" value="1"/>
</dbReference>
<dbReference type="InterPro" id="IPR000182">
    <property type="entry name" value="GNAT_dom"/>
</dbReference>
<keyword evidence="1" id="KW-0808">Transferase</keyword>
<accession>A0A9D9HE12</accession>
<dbReference type="PANTHER" id="PTHR43420">
    <property type="entry name" value="ACETYLTRANSFERASE"/>
    <property type="match status" value="1"/>
</dbReference>